<dbReference type="Gene3D" id="1.10.10.10">
    <property type="entry name" value="Winged helix-like DNA-binding domain superfamily/Winged helix DNA-binding domain"/>
    <property type="match status" value="1"/>
</dbReference>
<evidence type="ECO:0000259" key="1">
    <source>
        <dbReference type="Pfam" id="PF07638"/>
    </source>
</evidence>
<dbReference type="AlphaFoldDB" id="A0A518HM45"/>
<protein>
    <submittedName>
        <fullName evidence="2">ECF sigma factor</fullName>
    </submittedName>
</protein>
<dbReference type="InterPro" id="IPR053812">
    <property type="entry name" value="HTH_Sigma70_ECF-like"/>
</dbReference>
<feature type="domain" description="RNA polymerase sigma-70 ECF-like HTH" evidence="1">
    <location>
        <begin position="28"/>
        <end position="212"/>
    </location>
</feature>
<evidence type="ECO:0000313" key="3">
    <source>
        <dbReference type="Proteomes" id="UP000319004"/>
    </source>
</evidence>
<keyword evidence="3" id="KW-1185">Reference proteome</keyword>
<dbReference type="InterPro" id="IPR016032">
    <property type="entry name" value="Sig_transdc_resp-reg_C-effctor"/>
</dbReference>
<name>A0A518HM45_9BACT</name>
<dbReference type="GO" id="GO:0003700">
    <property type="term" value="F:DNA-binding transcription factor activity"/>
    <property type="evidence" value="ECO:0007669"/>
    <property type="project" value="InterPro"/>
</dbReference>
<dbReference type="InterPro" id="IPR036388">
    <property type="entry name" value="WH-like_DNA-bd_sf"/>
</dbReference>
<dbReference type="InterPro" id="IPR013325">
    <property type="entry name" value="RNA_pol_sigma_r2"/>
</dbReference>
<dbReference type="Proteomes" id="UP000319004">
    <property type="component" value="Chromosome"/>
</dbReference>
<sequence length="219" mass="25236">MNRKTRNLAKSGTLLSMPCDQKDDSDQDSVSEWIADMKRGDSRAVASLWDRYFERICQLADKKLAGASRSFVDEHDLAIVAMRAIWEGARKGRFRQLQNREDLWQLLVVITKRKAANVHRDQHAFKQRRGRGSDFYPSILLDFVELVESPPTESLIDQIPLSCQELLSRLDDRDCEIALMRLAGHSNREIAAEQKCSVATVERRLRNIREVWSDHDPSL</sequence>
<dbReference type="RefSeq" id="WP_145385543.1">
    <property type="nucleotide sequence ID" value="NZ_CP037423.1"/>
</dbReference>
<dbReference type="SUPFAM" id="SSF88946">
    <property type="entry name" value="Sigma2 domain of RNA polymerase sigma factors"/>
    <property type="match status" value="1"/>
</dbReference>
<dbReference type="Pfam" id="PF07638">
    <property type="entry name" value="Sigma70_ECF"/>
    <property type="match status" value="1"/>
</dbReference>
<dbReference type="OrthoDB" id="291381at2"/>
<accession>A0A518HM45</accession>
<proteinExistence type="predicted"/>
<evidence type="ECO:0000313" key="2">
    <source>
        <dbReference type="EMBL" id="QDV41869.1"/>
    </source>
</evidence>
<gene>
    <name evidence="2" type="ORF">Enr13x_17120</name>
</gene>
<organism evidence="2 3">
    <name type="scientific">Stieleria neptunia</name>
    <dbReference type="NCBI Taxonomy" id="2527979"/>
    <lineage>
        <taxon>Bacteria</taxon>
        <taxon>Pseudomonadati</taxon>
        <taxon>Planctomycetota</taxon>
        <taxon>Planctomycetia</taxon>
        <taxon>Pirellulales</taxon>
        <taxon>Pirellulaceae</taxon>
        <taxon>Stieleria</taxon>
    </lineage>
</organism>
<dbReference type="EMBL" id="CP037423">
    <property type="protein sequence ID" value="QDV41869.1"/>
    <property type="molecule type" value="Genomic_DNA"/>
</dbReference>
<dbReference type="GO" id="GO:0006352">
    <property type="term" value="P:DNA-templated transcription initiation"/>
    <property type="evidence" value="ECO:0007669"/>
    <property type="project" value="InterPro"/>
</dbReference>
<dbReference type="Gene3D" id="1.10.1740.10">
    <property type="match status" value="1"/>
</dbReference>
<dbReference type="GO" id="GO:0003677">
    <property type="term" value="F:DNA binding"/>
    <property type="evidence" value="ECO:0007669"/>
    <property type="project" value="InterPro"/>
</dbReference>
<dbReference type="KEGG" id="snep:Enr13x_17120"/>
<dbReference type="SUPFAM" id="SSF46894">
    <property type="entry name" value="C-terminal effector domain of the bipartite response regulators"/>
    <property type="match status" value="1"/>
</dbReference>
<reference evidence="2 3" key="1">
    <citation type="submission" date="2019-03" db="EMBL/GenBank/DDBJ databases">
        <title>Deep-cultivation of Planctomycetes and their phenomic and genomic characterization uncovers novel biology.</title>
        <authorList>
            <person name="Wiegand S."/>
            <person name="Jogler M."/>
            <person name="Boedeker C."/>
            <person name="Pinto D."/>
            <person name="Vollmers J."/>
            <person name="Rivas-Marin E."/>
            <person name="Kohn T."/>
            <person name="Peeters S.H."/>
            <person name="Heuer A."/>
            <person name="Rast P."/>
            <person name="Oberbeckmann S."/>
            <person name="Bunk B."/>
            <person name="Jeske O."/>
            <person name="Meyerdierks A."/>
            <person name="Storesund J.E."/>
            <person name="Kallscheuer N."/>
            <person name="Luecker S."/>
            <person name="Lage O.M."/>
            <person name="Pohl T."/>
            <person name="Merkel B.J."/>
            <person name="Hornburger P."/>
            <person name="Mueller R.-W."/>
            <person name="Bruemmer F."/>
            <person name="Labrenz M."/>
            <person name="Spormann A.M."/>
            <person name="Op den Camp H."/>
            <person name="Overmann J."/>
            <person name="Amann R."/>
            <person name="Jetten M.S.M."/>
            <person name="Mascher T."/>
            <person name="Medema M.H."/>
            <person name="Devos D.P."/>
            <person name="Kaster A.-K."/>
            <person name="Ovreas L."/>
            <person name="Rohde M."/>
            <person name="Galperin M.Y."/>
            <person name="Jogler C."/>
        </authorList>
    </citation>
    <scope>NUCLEOTIDE SEQUENCE [LARGE SCALE GENOMIC DNA]</scope>
    <source>
        <strain evidence="2 3">Enr13</strain>
    </source>
</reference>